<accession>A0ABQ5P893</accession>
<gene>
    <name evidence="1" type="ORF">SYYSPA8_30845</name>
</gene>
<dbReference type="Pfam" id="PF08012">
    <property type="entry name" value="DUF1702"/>
    <property type="match status" value="1"/>
</dbReference>
<comment type="caution">
    <text evidence="1">The sequence shown here is derived from an EMBL/GenBank/DDBJ whole genome shotgun (WGS) entry which is preliminary data.</text>
</comment>
<dbReference type="InterPro" id="IPR012964">
    <property type="entry name" value="DUF1702"/>
</dbReference>
<sequence>MPTVLGSLRRLLMAPSPLDVDFAARGFPVPPSPATRRLEAIPQAVVCGFEWAIDDPGHRETEARIRLVDAELRGFAYEGATMALTLRDAMAPTGGGRARRLLLGPAGPHVFLAYIGIGFALARLPRRLWKKAVPDLTGAAYPQMSWLAVDGYGFDLAYFHTGRYVDEQRVPAPYDWEGHPGYFARAVDQGIGRALWFIHGARADRVAAAVDGFDEARRPDLWSGVGLAATFAGSFTESDLALLRRAADGHRGELGQGAVFAAKARAYAGTVPEHTHTALGALAGLTLAGAVALADDCAVEPGTAPGGGAVRPGDIDGVPAYEQWRLNIRDRISTTAG</sequence>
<dbReference type="EMBL" id="BSBI01000016">
    <property type="protein sequence ID" value="GLF98788.1"/>
    <property type="molecule type" value="Genomic_DNA"/>
</dbReference>
<evidence type="ECO:0000313" key="2">
    <source>
        <dbReference type="Proteomes" id="UP001291653"/>
    </source>
</evidence>
<proteinExistence type="predicted"/>
<name>A0ABQ5P893_9ACTN</name>
<dbReference type="RefSeq" id="WP_323450761.1">
    <property type="nucleotide sequence ID" value="NZ_BSBI01000016.1"/>
</dbReference>
<organism evidence="1 2">
    <name type="scientific">Streptomyces yaizuensis</name>
    <dbReference type="NCBI Taxonomy" id="2989713"/>
    <lineage>
        <taxon>Bacteria</taxon>
        <taxon>Bacillati</taxon>
        <taxon>Actinomycetota</taxon>
        <taxon>Actinomycetes</taxon>
        <taxon>Kitasatosporales</taxon>
        <taxon>Streptomycetaceae</taxon>
        <taxon>Streptomyces</taxon>
    </lineage>
</organism>
<dbReference type="Proteomes" id="UP001291653">
    <property type="component" value="Unassembled WGS sequence"/>
</dbReference>
<keyword evidence="2" id="KW-1185">Reference proteome</keyword>
<reference evidence="1 2" key="1">
    <citation type="submission" date="2022-10" db="EMBL/GenBank/DDBJ databases">
        <title>Draft genome sequence of Streptomyces sp. YSPA8.</title>
        <authorList>
            <person name="Moriuchi R."/>
            <person name="Dohra H."/>
            <person name="Yamamura H."/>
            <person name="Kodani S."/>
        </authorList>
    </citation>
    <scope>NUCLEOTIDE SEQUENCE [LARGE SCALE GENOMIC DNA]</scope>
    <source>
        <strain evidence="1 2">YSPA8</strain>
    </source>
</reference>
<evidence type="ECO:0000313" key="1">
    <source>
        <dbReference type="EMBL" id="GLF98788.1"/>
    </source>
</evidence>
<protein>
    <submittedName>
        <fullName evidence="1">DUF1702 family protein</fullName>
    </submittedName>
</protein>